<keyword evidence="1" id="KW-1133">Transmembrane helix</keyword>
<reference evidence="2" key="1">
    <citation type="submission" date="2017-07" db="EMBL/GenBank/DDBJ databases">
        <title>Taro Niue Genome Assembly and Annotation.</title>
        <authorList>
            <person name="Atibalentja N."/>
            <person name="Keating K."/>
            <person name="Fields C.J."/>
        </authorList>
    </citation>
    <scope>NUCLEOTIDE SEQUENCE</scope>
    <source>
        <strain evidence="2">Niue_2</strain>
        <tissue evidence="2">Leaf</tissue>
    </source>
</reference>
<feature type="transmembrane region" description="Helical" evidence="1">
    <location>
        <begin position="92"/>
        <end position="115"/>
    </location>
</feature>
<comment type="caution">
    <text evidence="2">The sequence shown here is derived from an EMBL/GenBank/DDBJ whole genome shotgun (WGS) entry which is preliminary data.</text>
</comment>
<dbReference type="AlphaFoldDB" id="A0A843VJW7"/>
<keyword evidence="3" id="KW-1185">Reference proteome</keyword>
<accession>A0A843VJW7</accession>
<keyword evidence="1" id="KW-0472">Membrane</keyword>
<sequence>MVVPKKGTHALHARLCRVASFPVGSECELQESVTAVAGCACCERGCWFARAAFGFILGLRIRVGVSRRLREPACGVAFTGAGLWSTEPVEGVLVLLAAPFLLGAVLCSFLVVAALPSRLRCIAWLLCSGGVSQNCLLLS</sequence>
<dbReference type="EMBL" id="NMUH01001788">
    <property type="protein sequence ID" value="MQL95386.1"/>
    <property type="molecule type" value="Genomic_DNA"/>
</dbReference>
<dbReference type="Proteomes" id="UP000652761">
    <property type="component" value="Unassembled WGS sequence"/>
</dbReference>
<evidence type="ECO:0000256" key="1">
    <source>
        <dbReference type="SAM" id="Phobius"/>
    </source>
</evidence>
<protein>
    <submittedName>
        <fullName evidence="2">Uncharacterized protein</fullName>
    </submittedName>
</protein>
<gene>
    <name evidence="2" type="ORF">Taro_028051</name>
</gene>
<evidence type="ECO:0000313" key="2">
    <source>
        <dbReference type="EMBL" id="MQL95386.1"/>
    </source>
</evidence>
<evidence type="ECO:0000313" key="3">
    <source>
        <dbReference type="Proteomes" id="UP000652761"/>
    </source>
</evidence>
<name>A0A843VJW7_COLES</name>
<proteinExistence type="predicted"/>
<keyword evidence="1" id="KW-0812">Transmembrane</keyword>
<organism evidence="2 3">
    <name type="scientific">Colocasia esculenta</name>
    <name type="common">Wild taro</name>
    <name type="synonym">Arum esculentum</name>
    <dbReference type="NCBI Taxonomy" id="4460"/>
    <lineage>
        <taxon>Eukaryota</taxon>
        <taxon>Viridiplantae</taxon>
        <taxon>Streptophyta</taxon>
        <taxon>Embryophyta</taxon>
        <taxon>Tracheophyta</taxon>
        <taxon>Spermatophyta</taxon>
        <taxon>Magnoliopsida</taxon>
        <taxon>Liliopsida</taxon>
        <taxon>Araceae</taxon>
        <taxon>Aroideae</taxon>
        <taxon>Colocasieae</taxon>
        <taxon>Colocasia</taxon>
    </lineage>
</organism>